<keyword evidence="3" id="KW-0812">Transmembrane</keyword>
<keyword evidence="1" id="KW-0175">Coiled coil</keyword>
<sequence>MDTSSETSTPVTPAAAPAAPQGRRGWRSLGHPLVIAGAVVLALLAWQWIETRAQLEVLKQQVAQRLGESDAATREVKGRAKEIQDSIQAMGNRLAVQEARMAEAQGQQAALEALYQDLSRSRDEWVLAEVEQALNIAQQQLQLAGNVQAALIALQSAEARLAGFERPQLLPLRKSIARDIERLKALPLADISAMGLALENLIDRVDTLPLAFEHSPPKQEKVVKPQPKKGAKPVEQSAPAVVEPPAWYARLLGDFWTELRGLIRIERLDRPDPALLSPAQTVFLRENLRLRLLSARLALLQRDGRVFREDTKQAAAWMERYFDVEDREVAMRLADLRKAQGARLSVELPNLNETLGSLHSARVAGAR</sequence>
<keyword evidence="3" id="KW-1133">Transmembrane helix</keyword>
<dbReference type="RefSeq" id="WP_172204854.1">
    <property type="nucleotide sequence ID" value="NZ_CP071060.1"/>
</dbReference>
<gene>
    <name evidence="4" type="ORF">JY500_17495</name>
</gene>
<feature type="coiled-coil region" evidence="1">
    <location>
        <begin position="87"/>
        <end position="147"/>
    </location>
</feature>
<protein>
    <submittedName>
        <fullName evidence="4">Uroporphyrinogen-III C-methyltransferase</fullName>
    </submittedName>
</protein>
<evidence type="ECO:0000313" key="5">
    <source>
        <dbReference type="Proteomes" id="UP000663570"/>
    </source>
</evidence>
<keyword evidence="3" id="KW-0472">Membrane</keyword>
<feature type="region of interest" description="Disordered" evidence="2">
    <location>
        <begin position="216"/>
        <end position="236"/>
    </location>
</feature>
<organism evidence="4 5">
    <name type="scientific">Niveibacterium microcysteis</name>
    <dbReference type="NCBI Taxonomy" id="2811415"/>
    <lineage>
        <taxon>Bacteria</taxon>
        <taxon>Pseudomonadati</taxon>
        <taxon>Pseudomonadota</taxon>
        <taxon>Betaproteobacteria</taxon>
        <taxon>Rhodocyclales</taxon>
        <taxon>Rhodocyclaceae</taxon>
        <taxon>Niveibacterium</taxon>
    </lineage>
</organism>
<name>A0ABX7M5N0_9RHOO</name>
<keyword evidence="5" id="KW-1185">Reference proteome</keyword>
<reference evidence="4 5" key="1">
    <citation type="submission" date="2021-02" db="EMBL/GenBank/DDBJ databases">
        <title>Niveibacterium changnyeongensis HC41.</title>
        <authorList>
            <person name="Kang M."/>
        </authorList>
    </citation>
    <scope>NUCLEOTIDE SEQUENCE [LARGE SCALE GENOMIC DNA]</scope>
    <source>
        <strain evidence="4 5">HC41</strain>
    </source>
</reference>
<dbReference type="EMBL" id="CP071060">
    <property type="protein sequence ID" value="QSI76246.1"/>
    <property type="molecule type" value="Genomic_DNA"/>
</dbReference>
<accession>A0ABX7M5N0</accession>
<evidence type="ECO:0000256" key="3">
    <source>
        <dbReference type="SAM" id="Phobius"/>
    </source>
</evidence>
<feature type="transmembrane region" description="Helical" evidence="3">
    <location>
        <begin position="29"/>
        <end position="49"/>
    </location>
</feature>
<dbReference type="Pfam" id="PF04375">
    <property type="entry name" value="HemX"/>
    <property type="match status" value="1"/>
</dbReference>
<evidence type="ECO:0000256" key="1">
    <source>
        <dbReference type="SAM" id="Coils"/>
    </source>
</evidence>
<dbReference type="PANTHER" id="PTHR38043">
    <property type="entry name" value="PROTEIN HEMX"/>
    <property type="match status" value="1"/>
</dbReference>
<dbReference type="PANTHER" id="PTHR38043:SF1">
    <property type="entry name" value="PROTEIN HEMX"/>
    <property type="match status" value="1"/>
</dbReference>
<proteinExistence type="predicted"/>
<feature type="compositionally biased region" description="Low complexity" evidence="2">
    <location>
        <begin position="1"/>
        <end position="20"/>
    </location>
</feature>
<dbReference type="Proteomes" id="UP000663570">
    <property type="component" value="Chromosome"/>
</dbReference>
<evidence type="ECO:0000256" key="2">
    <source>
        <dbReference type="SAM" id="MobiDB-lite"/>
    </source>
</evidence>
<feature type="region of interest" description="Disordered" evidence="2">
    <location>
        <begin position="1"/>
        <end position="23"/>
    </location>
</feature>
<dbReference type="InterPro" id="IPR007470">
    <property type="entry name" value="HemX"/>
</dbReference>
<evidence type="ECO:0000313" key="4">
    <source>
        <dbReference type="EMBL" id="QSI76246.1"/>
    </source>
</evidence>